<dbReference type="Pfam" id="PF06426">
    <property type="entry name" value="SATase_N"/>
    <property type="match status" value="1"/>
</dbReference>
<keyword evidence="9" id="KW-0012">Acyltransferase</keyword>
<comment type="similarity">
    <text evidence="2">Belongs to the transferase hexapeptide repeat family.</text>
</comment>
<dbReference type="Pfam" id="PF00132">
    <property type="entry name" value="Hexapep"/>
    <property type="match status" value="1"/>
</dbReference>
<keyword evidence="7" id="KW-0677">Repeat</keyword>
<evidence type="ECO:0000256" key="3">
    <source>
        <dbReference type="ARBA" id="ARBA00013266"/>
    </source>
</evidence>
<dbReference type="SMART" id="SM00971">
    <property type="entry name" value="SATase_N"/>
    <property type="match status" value="1"/>
</dbReference>
<dbReference type="InterPro" id="IPR042122">
    <property type="entry name" value="Ser_AcTrfase_N_sf"/>
</dbReference>
<gene>
    <name evidence="12" type="ORF">GCM10011274_38340</name>
</gene>
<name>A0A8H9IGV1_9ALTE</name>
<dbReference type="InterPro" id="IPR001451">
    <property type="entry name" value="Hexapep"/>
</dbReference>
<keyword evidence="6" id="KW-0808">Transferase</keyword>
<dbReference type="GO" id="GO:0009001">
    <property type="term" value="F:serine O-acetyltransferase activity"/>
    <property type="evidence" value="ECO:0007669"/>
    <property type="project" value="UniProtKB-EC"/>
</dbReference>
<evidence type="ECO:0000256" key="2">
    <source>
        <dbReference type="ARBA" id="ARBA00007274"/>
    </source>
</evidence>
<dbReference type="InterPro" id="IPR010493">
    <property type="entry name" value="Ser_AcTrfase_N"/>
</dbReference>
<dbReference type="GO" id="GO:0006535">
    <property type="term" value="P:cysteine biosynthetic process from serine"/>
    <property type="evidence" value="ECO:0007669"/>
    <property type="project" value="InterPro"/>
</dbReference>
<reference evidence="12" key="2">
    <citation type="submission" date="2020-09" db="EMBL/GenBank/DDBJ databases">
        <authorList>
            <person name="Sun Q."/>
            <person name="Kim S."/>
        </authorList>
    </citation>
    <scope>NUCLEOTIDE SEQUENCE</scope>
    <source>
        <strain evidence="12">KCTC 32337</strain>
    </source>
</reference>
<comment type="pathway">
    <text evidence="1">Amino-acid biosynthesis; L-cysteine biosynthesis; L-cysteine from L-serine: step 1/2.</text>
</comment>
<keyword evidence="8" id="KW-0198">Cysteine biosynthesis</keyword>
<evidence type="ECO:0000256" key="5">
    <source>
        <dbReference type="ARBA" id="ARBA00022605"/>
    </source>
</evidence>
<dbReference type="FunFam" id="2.160.10.10:FF:000002">
    <property type="entry name" value="Serine acetyltransferase"/>
    <property type="match status" value="1"/>
</dbReference>
<dbReference type="EMBL" id="BMZC01000013">
    <property type="protein sequence ID" value="GGZ76474.1"/>
    <property type="molecule type" value="Genomic_DNA"/>
</dbReference>
<dbReference type="CDD" id="cd03354">
    <property type="entry name" value="LbH_SAT"/>
    <property type="match status" value="1"/>
</dbReference>
<evidence type="ECO:0000256" key="10">
    <source>
        <dbReference type="ARBA" id="ARBA00049486"/>
    </source>
</evidence>
<dbReference type="NCBIfam" id="TIGR01172">
    <property type="entry name" value="cysE"/>
    <property type="match status" value="1"/>
</dbReference>
<dbReference type="RefSeq" id="WP_191866957.1">
    <property type="nucleotide sequence ID" value="NZ_BMZC01000013.1"/>
</dbReference>
<dbReference type="SUPFAM" id="SSF51161">
    <property type="entry name" value="Trimeric LpxA-like enzymes"/>
    <property type="match status" value="1"/>
</dbReference>
<dbReference type="InterPro" id="IPR053376">
    <property type="entry name" value="Serine_acetyltransferase"/>
</dbReference>
<dbReference type="PROSITE" id="PS00101">
    <property type="entry name" value="HEXAPEP_TRANSFERASES"/>
    <property type="match status" value="1"/>
</dbReference>
<feature type="domain" description="Serine acetyltransferase N-terminal" evidence="11">
    <location>
        <begin position="5"/>
        <end position="109"/>
    </location>
</feature>
<evidence type="ECO:0000256" key="6">
    <source>
        <dbReference type="ARBA" id="ARBA00022679"/>
    </source>
</evidence>
<dbReference type="InterPro" id="IPR045304">
    <property type="entry name" value="LbH_SAT"/>
</dbReference>
<dbReference type="GO" id="GO:0005737">
    <property type="term" value="C:cytoplasm"/>
    <property type="evidence" value="ECO:0007669"/>
    <property type="project" value="InterPro"/>
</dbReference>
<dbReference type="PANTHER" id="PTHR42811">
    <property type="entry name" value="SERINE ACETYLTRANSFERASE"/>
    <property type="match status" value="1"/>
</dbReference>
<evidence type="ECO:0000256" key="8">
    <source>
        <dbReference type="ARBA" id="ARBA00023192"/>
    </source>
</evidence>
<dbReference type="EC" id="2.3.1.30" evidence="3"/>
<dbReference type="Gene3D" id="1.10.3130.10">
    <property type="entry name" value="serine acetyltransferase, domain 1"/>
    <property type="match status" value="1"/>
</dbReference>
<evidence type="ECO:0000259" key="11">
    <source>
        <dbReference type="SMART" id="SM00971"/>
    </source>
</evidence>
<reference evidence="12" key="1">
    <citation type="journal article" date="2014" name="Int. J. Syst. Evol. Microbiol.">
        <title>Complete genome sequence of Corynebacterium casei LMG S-19264T (=DSM 44701T), isolated from a smear-ripened cheese.</title>
        <authorList>
            <consortium name="US DOE Joint Genome Institute (JGI-PGF)"/>
            <person name="Walter F."/>
            <person name="Albersmeier A."/>
            <person name="Kalinowski J."/>
            <person name="Ruckert C."/>
        </authorList>
    </citation>
    <scope>NUCLEOTIDE SEQUENCE</scope>
    <source>
        <strain evidence="12">KCTC 32337</strain>
    </source>
</reference>
<dbReference type="UniPathway" id="UPA00136">
    <property type="reaction ID" value="UER00199"/>
</dbReference>
<proteinExistence type="inferred from homology"/>
<dbReference type="InterPro" id="IPR018357">
    <property type="entry name" value="Hexapep_transf_CS"/>
</dbReference>
<evidence type="ECO:0000313" key="13">
    <source>
        <dbReference type="Proteomes" id="UP000622604"/>
    </source>
</evidence>
<dbReference type="InterPro" id="IPR005881">
    <property type="entry name" value="Ser_O-AcTrfase"/>
</dbReference>
<dbReference type="AlphaFoldDB" id="A0A8H9IGV1"/>
<evidence type="ECO:0000256" key="9">
    <source>
        <dbReference type="ARBA" id="ARBA00023315"/>
    </source>
</evidence>
<organism evidence="12 13">
    <name type="scientific">Paraglaciecola chathamensis</name>
    <dbReference type="NCBI Taxonomy" id="368405"/>
    <lineage>
        <taxon>Bacteria</taxon>
        <taxon>Pseudomonadati</taxon>
        <taxon>Pseudomonadota</taxon>
        <taxon>Gammaproteobacteria</taxon>
        <taxon>Alteromonadales</taxon>
        <taxon>Alteromonadaceae</taxon>
        <taxon>Paraglaciecola</taxon>
    </lineage>
</organism>
<comment type="catalytic activity">
    <reaction evidence="10">
        <text>L-serine + acetyl-CoA = O-acetyl-L-serine + CoA</text>
        <dbReference type="Rhea" id="RHEA:24560"/>
        <dbReference type="ChEBI" id="CHEBI:33384"/>
        <dbReference type="ChEBI" id="CHEBI:57287"/>
        <dbReference type="ChEBI" id="CHEBI:57288"/>
        <dbReference type="ChEBI" id="CHEBI:58340"/>
        <dbReference type="EC" id="2.3.1.30"/>
    </reaction>
</comment>
<dbReference type="InterPro" id="IPR011004">
    <property type="entry name" value="Trimer_LpxA-like_sf"/>
</dbReference>
<evidence type="ECO:0000256" key="1">
    <source>
        <dbReference type="ARBA" id="ARBA00004876"/>
    </source>
</evidence>
<dbReference type="Gene3D" id="2.160.10.10">
    <property type="entry name" value="Hexapeptide repeat proteins"/>
    <property type="match status" value="1"/>
</dbReference>
<evidence type="ECO:0000256" key="4">
    <source>
        <dbReference type="ARBA" id="ARBA00018522"/>
    </source>
</evidence>
<evidence type="ECO:0000313" key="12">
    <source>
        <dbReference type="EMBL" id="GGZ76474.1"/>
    </source>
</evidence>
<comment type="caution">
    <text evidence="12">The sequence shown here is derived from an EMBL/GenBank/DDBJ whole genome shotgun (WGS) entry which is preliminary data.</text>
</comment>
<accession>A0A8H9IGV1</accession>
<keyword evidence="5" id="KW-0028">Amino-acid biosynthesis</keyword>
<dbReference type="NCBIfam" id="NF041874">
    <property type="entry name" value="EPS_EpsC"/>
    <property type="match status" value="1"/>
</dbReference>
<evidence type="ECO:0000256" key="7">
    <source>
        <dbReference type="ARBA" id="ARBA00022737"/>
    </source>
</evidence>
<dbReference type="Proteomes" id="UP000622604">
    <property type="component" value="Unassembled WGS sequence"/>
</dbReference>
<protein>
    <recommendedName>
        <fullName evidence="4">Serine acetyltransferase</fullName>
        <ecNumber evidence="3">2.3.1.30</ecNumber>
    </recommendedName>
</protein>
<sequence>MDNKFWQTLRNEAQVMTDKEPLLATYVNECILKQQDFAGALSFILSNKLSDKVMSADALRIMLDQAYRDQPLLVEATVFDIQATFERDPAVKSYLTVLLYFKGFHAIQVHRFAHMLWLMGRHELALFIQSRSSEVLSVDIHPAAYIGQGVMFDHATGIVVGETAVIEDNVSIMQSVTLGGTGNEVGDRHPKVRHGVMIGAGAKILGNIEIGPGAKVGAGSVVLANVPPHVTVAGVPAKIVGKPSCQNPCQTMRQNVLED</sequence>